<dbReference type="EMBL" id="MKQH01000014">
    <property type="protein sequence ID" value="OJI10637.1"/>
    <property type="molecule type" value="Genomic_DNA"/>
</dbReference>
<reference evidence="5 8" key="2">
    <citation type="submission" date="2016-09" db="EMBL/GenBank/DDBJ databases">
        <title>Lactobacillus reuteri KLR3006, genome sequencing and assembly.</title>
        <authorList>
            <person name="Lee J.-Y."/>
            <person name="Kim E.B."/>
            <person name="Choi Y.-J."/>
        </authorList>
    </citation>
    <scope>NUCLEOTIDE SEQUENCE [LARGE SCALE GENOMIC DNA]</scope>
    <source>
        <strain evidence="5 8">KLR3006</strain>
    </source>
</reference>
<evidence type="ECO:0000313" key="7">
    <source>
        <dbReference type="Proteomes" id="UP000189795"/>
    </source>
</evidence>
<reference evidence="1" key="1">
    <citation type="submission" date="2015-10" db="EMBL/GenBank/DDBJ databases">
        <authorList>
            <person name="Gilbert D.G."/>
        </authorList>
    </citation>
    <scope>NUCLEOTIDE SEQUENCE</scope>
    <source>
        <strain evidence="1">Pg-3b</strain>
    </source>
</reference>
<dbReference type="Proteomes" id="UP000189795">
    <property type="component" value="Unassembled WGS sequence"/>
</dbReference>
<gene>
    <name evidence="4" type="ORF">B5D07_09230</name>
    <name evidence="5" type="ORF">BHL83_08545</name>
    <name evidence="3" type="ORF">BJI45_08665</name>
    <name evidence="2" type="ORF">HF865_08595</name>
    <name evidence="1" type="ORF">LRLP16767_LRPG3B_01085</name>
</gene>
<evidence type="ECO:0000313" key="9">
    <source>
        <dbReference type="Proteomes" id="UP000587270"/>
    </source>
</evidence>
<organism evidence="1">
    <name type="scientific">Limosilactobacillus reuteri</name>
    <name type="common">Lactobacillus reuteri</name>
    <dbReference type="NCBI Taxonomy" id="1598"/>
    <lineage>
        <taxon>Bacteria</taxon>
        <taxon>Bacillati</taxon>
        <taxon>Bacillota</taxon>
        <taxon>Bacilli</taxon>
        <taxon>Lactobacillales</taxon>
        <taxon>Lactobacillaceae</taxon>
        <taxon>Limosilactobacillus</taxon>
    </lineage>
</organism>
<dbReference type="EMBL" id="JABAFN010000039">
    <property type="protein sequence ID" value="NME22749.1"/>
    <property type="molecule type" value="Genomic_DNA"/>
</dbReference>
<reference evidence="4 7" key="4">
    <citation type="submission" date="2017-03" db="EMBL/GenBank/DDBJ databases">
        <title>Antibiotic resistance of probiotic microorganisms.</title>
        <authorList>
            <person name="Sanudo A.I."/>
            <person name="Olivares M."/>
            <person name="Banuelos O."/>
        </authorList>
    </citation>
    <scope>NUCLEOTIDE SEQUENCE [LARGE SCALE GENOMIC DNA]</scope>
    <source>
        <strain evidence="4 7">CECT8605</strain>
    </source>
</reference>
<dbReference type="EMBL" id="MWVS01000106">
    <property type="protein sequence ID" value="OPG87763.1"/>
    <property type="molecule type" value="Genomic_DNA"/>
</dbReference>
<evidence type="ECO:0000313" key="3">
    <source>
        <dbReference type="EMBL" id="OJI10637.1"/>
    </source>
</evidence>
<evidence type="ECO:0000313" key="4">
    <source>
        <dbReference type="EMBL" id="OPG87763.1"/>
    </source>
</evidence>
<evidence type="ECO:0000313" key="2">
    <source>
        <dbReference type="EMBL" id="NME22749.1"/>
    </source>
</evidence>
<reference evidence="3 6" key="3">
    <citation type="submission" date="2016-10" db="EMBL/GenBank/DDBJ databases">
        <title>Genome sequence of Lactobacillus reuteri 121, a source of glucan and fructan exopolysaccharides.</title>
        <authorList>
            <person name="Gangoiti J."/>
            <person name="Lammerts Van Bueren A."/>
            <person name="Dijkhuizen L."/>
        </authorList>
    </citation>
    <scope>NUCLEOTIDE SEQUENCE [LARGE SCALE GENOMIC DNA]</scope>
    <source>
        <strain evidence="3 6">121</strain>
    </source>
</reference>
<evidence type="ECO:0000313" key="5">
    <source>
        <dbReference type="EMBL" id="OTA82867.1"/>
    </source>
</evidence>
<dbReference type="RefSeq" id="WP_003675274.1">
    <property type="nucleotide sequence ID" value="NZ_CABFNG010000005.1"/>
</dbReference>
<evidence type="ECO:0000313" key="6">
    <source>
        <dbReference type="Proteomes" id="UP000184174"/>
    </source>
</evidence>
<protein>
    <submittedName>
        <fullName evidence="1">Uncharacterized protein</fullName>
    </submittedName>
</protein>
<reference evidence="2 9" key="5">
    <citation type="submission" date="2020-04" db="EMBL/GenBank/DDBJ databases">
        <authorList>
            <person name="Hitch T.C.A."/>
            <person name="Wylensek D."/>
            <person name="Clavel T."/>
        </authorList>
    </citation>
    <scope>NUCLEOTIDE SEQUENCE [LARGE SCALE GENOMIC DNA]</scope>
    <source>
        <strain evidence="2 9">WCA-386-APC-4I</strain>
    </source>
</reference>
<dbReference type="Proteomes" id="UP000587270">
    <property type="component" value="Unassembled WGS sequence"/>
</dbReference>
<dbReference type="Proteomes" id="UP000184174">
    <property type="component" value="Unassembled WGS sequence"/>
</dbReference>
<evidence type="ECO:0000313" key="1">
    <source>
        <dbReference type="EMBL" id="CUR37291.1"/>
    </source>
</evidence>
<dbReference type="EMBL" id="MIMV01000221">
    <property type="protein sequence ID" value="OTA82867.1"/>
    <property type="molecule type" value="Genomic_DNA"/>
</dbReference>
<evidence type="ECO:0000313" key="8">
    <source>
        <dbReference type="Proteomes" id="UP000194219"/>
    </source>
</evidence>
<proteinExistence type="predicted"/>
<dbReference type="Proteomes" id="UP000194219">
    <property type="component" value="Unassembled WGS sequence"/>
</dbReference>
<sequence>MGGEKTIDYLSYGNLTVERVCRKITATCFVDELLKIDTVEDVTLDECLDSHSVQLLQQK</sequence>
<dbReference type="AlphaFoldDB" id="A0A0U5JL48"/>
<accession>A0A0U5JL48</accession>
<name>A0A0U5JL48_LIMRT</name>
<dbReference type="EMBL" id="LN887255">
    <property type="protein sequence ID" value="CUR37291.1"/>
    <property type="molecule type" value="Genomic_DNA"/>
</dbReference>